<dbReference type="Pfam" id="PF07715">
    <property type="entry name" value="Plug"/>
    <property type="match status" value="1"/>
</dbReference>
<dbReference type="InterPro" id="IPR012910">
    <property type="entry name" value="Plug_dom"/>
</dbReference>
<dbReference type="InterPro" id="IPR008969">
    <property type="entry name" value="CarboxyPept-like_regulatory"/>
</dbReference>
<keyword evidence="6 7" id="KW-0998">Cell outer membrane</keyword>
<dbReference type="FunFam" id="2.170.130.10:FF:000008">
    <property type="entry name" value="SusC/RagA family TonB-linked outer membrane protein"/>
    <property type="match status" value="1"/>
</dbReference>
<dbReference type="Proteomes" id="UP000184509">
    <property type="component" value="Unassembled WGS sequence"/>
</dbReference>
<evidence type="ECO:0000259" key="8">
    <source>
        <dbReference type="Pfam" id="PF07715"/>
    </source>
</evidence>
<dbReference type="SUPFAM" id="SSF49464">
    <property type="entry name" value="Carboxypeptidase regulatory domain-like"/>
    <property type="match status" value="1"/>
</dbReference>
<name>A0A1M5GE08_9BACE</name>
<evidence type="ECO:0000256" key="7">
    <source>
        <dbReference type="PROSITE-ProRule" id="PRU01360"/>
    </source>
</evidence>
<dbReference type="STRING" id="1297750.SAMN05444405_12036"/>
<dbReference type="NCBIfam" id="TIGR04057">
    <property type="entry name" value="SusC_RagA_signa"/>
    <property type="match status" value="1"/>
</dbReference>
<dbReference type="InterPro" id="IPR036942">
    <property type="entry name" value="Beta-barrel_TonB_sf"/>
</dbReference>
<comment type="subcellular location">
    <subcellularLocation>
        <location evidence="1 7">Cell outer membrane</location>
        <topology evidence="1 7">Multi-pass membrane protein</topology>
    </subcellularLocation>
</comment>
<dbReference type="Gene3D" id="2.40.170.20">
    <property type="entry name" value="TonB-dependent receptor, beta-barrel domain"/>
    <property type="match status" value="1"/>
</dbReference>
<dbReference type="InterPro" id="IPR039426">
    <property type="entry name" value="TonB-dep_rcpt-like"/>
</dbReference>
<dbReference type="FunFam" id="2.60.40.1120:FF:000003">
    <property type="entry name" value="Outer membrane protein Omp121"/>
    <property type="match status" value="1"/>
</dbReference>
<dbReference type="Pfam" id="PF13715">
    <property type="entry name" value="CarbopepD_reg_2"/>
    <property type="match status" value="1"/>
</dbReference>
<evidence type="ECO:0000256" key="4">
    <source>
        <dbReference type="ARBA" id="ARBA00022692"/>
    </source>
</evidence>
<evidence type="ECO:0000256" key="6">
    <source>
        <dbReference type="ARBA" id="ARBA00023237"/>
    </source>
</evidence>
<gene>
    <name evidence="9" type="ORF">SAMN05444405_12036</name>
</gene>
<dbReference type="InterPro" id="IPR023997">
    <property type="entry name" value="TonB-dep_OMP_SusC/RagA_CS"/>
</dbReference>
<evidence type="ECO:0000256" key="3">
    <source>
        <dbReference type="ARBA" id="ARBA00022452"/>
    </source>
</evidence>
<keyword evidence="4 7" id="KW-0812">Transmembrane</keyword>
<evidence type="ECO:0000256" key="5">
    <source>
        <dbReference type="ARBA" id="ARBA00023136"/>
    </source>
</evidence>
<dbReference type="EMBL" id="FQTV01000020">
    <property type="protein sequence ID" value="SHG01977.1"/>
    <property type="molecule type" value="Genomic_DNA"/>
</dbReference>
<dbReference type="PROSITE" id="PS52016">
    <property type="entry name" value="TONB_DEPENDENT_REC_3"/>
    <property type="match status" value="1"/>
</dbReference>
<dbReference type="Gene3D" id="2.170.130.10">
    <property type="entry name" value="TonB-dependent receptor, plug domain"/>
    <property type="match status" value="1"/>
</dbReference>
<dbReference type="InterPro" id="IPR023996">
    <property type="entry name" value="TonB-dep_OMP_SusC/RagA"/>
</dbReference>
<dbReference type="GO" id="GO:0009279">
    <property type="term" value="C:cell outer membrane"/>
    <property type="evidence" value="ECO:0007669"/>
    <property type="project" value="UniProtKB-SubCell"/>
</dbReference>
<comment type="similarity">
    <text evidence="7">Belongs to the TonB-dependent receptor family.</text>
</comment>
<evidence type="ECO:0000313" key="9">
    <source>
        <dbReference type="EMBL" id="SHG01977.1"/>
    </source>
</evidence>
<keyword evidence="2 7" id="KW-0813">Transport</keyword>
<evidence type="ECO:0000256" key="1">
    <source>
        <dbReference type="ARBA" id="ARBA00004571"/>
    </source>
</evidence>
<dbReference type="OrthoDB" id="9768177at2"/>
<organism evidence="9 10">
    <name type="scientific">Bacteroides luti</name>
    <dbReference type="NCBI Taxonomy" id="1297750"/>
    <lineage>
        <taxon>Bacteria</taxon>
        <taxon>Pseudomonadati</taxon>
        <taxon>Bacteroidota</taxon>
        <taxon>Bacteroidia</taxon>
        <taxon>Bacteroidales</taxon>
        <taxon>Bacteroidaceae</taxon>
        <taxon>Bacteroides</taxon>
    </lineage>
</organism>
<keyword evidence="5 7" id="KW-0472">Membrane</keyword>
<protein>
    <submittedName>
        <fullName evidence="9">TonB-linked outer membrane protein, SusC/RagA family</fullName>
    </submittedName>
</protein>
<dbReference type="Gene3D" id="2.60.40.1120">
    <property type="entry name" value="Carboxypeptidase-like, regulatory domain"/>
    <property type="match status" value="1"/>
</dbReference>
<keyword evidence="10" id="KW-1185">Reference proteome</keyword>
<reference evidence="10" key="1">
    <citation type="submission" date="2016-11" db="EMBL/GenBank/DDBJ databases">
        <authorList>
            <person name="Varghese N."/>
            <person name="Submissions S."/>
        </authorList>
    </citation>
    <scope>NUCLEOTIDE SEQUENCE [LARGE SCALE GENOMIC DNA]</scope>
    <source>
        <strain evidence="10">DSM 26991</strain>
    </source>
</reference>
<dbReference type="SUPFAM" id="SSF56935">
    <property type="entry name" value="Porins"/>
    <property type="match status" value="1"/>
</dbReference>
<keyword evidence="3 7" id="KW-1134">Transmembrane beta strand</keyword>
<evidence type="ECO:0000256" key="2">
    <source>
        <dbReference type="ARBA" id="ARBA00022448"/>
    </source>
</evidence>
<dbReference type="NCBIfam" id="TIGR04056">
    <property type="entry name" value="OMP_RagA_SusC"/>
    <property type="match status" value="1"/>
</dbReference>
<proteinExistence type="inferred from homology"/>
<dbReference type="AlphaFoldDB" id="A0A1M5GE08"/>
<feature type="domain" description="TonB-dependent receptor plug" evidence="8">
    <location>
        <begin position="128"/>
        <end position="234"/>
    </location>
</feature>
<accession>A0A1M5GE08</accession>
<evidence type="ECO:0000313" key="10">
    <source>
        <dbReference type="Proteomes" id="UP000184509"/>
    </source>
</evidence>
<dbReference type="RefSeq" id="WP_083547726.1">
    <property type="nucleotide sequence ID" value="NZ_FQTV01000020.1"/>
</dbReference>
<dbReference type="InterPro" id="IPR037066">
    <property type="entry name" value="Plug_dom_sf"/>
</dbReference>
<sequence>MKKSKEKPISKNDANFRRSFFFILIGLFVSLSALAQKITVTGQVKDPSNEGIIGASVVEKGTTNGTMTDMDGKFSLTVSPKATLTITYIGYKSQEIAVKGSIPLNIVLQENAELLEEVVVIGYGSVKRKDVTTSVASVSTKDLDERPIISAAAAIQGKAAGVNVIQPNGEPGAGMVVRIRGNSSINASNDPLYVVDGVPMTEINFLSPNDIESMQILKDASSAAIYGSRASNGVVLITTKAGVKGEAKINFSAQAGITEVAKQMKSLNVAQYKDLMDELGSINLPDGLKDETNWFDETYRTGVTQNYQLSVSSANDKLKYFISGGYTKEDGIIKVAFYERYNLRANLENQIRSWLKIGTNLAYSDYSSNGIISGQGANRAGVILSVINTPTYAKIWDENNLGQYYNNFYGANVTHPLENMSRTEDNKTNNNRLLGSANAEITFSPKLKFKSSVSIDRVYYHNTSFLDPIKTEYGRSQYGSASDNRSLSTIMVYDNILTYDTSIKKHNFNVMAGASGTTSKWSQTYQTVSHFINGDIKTLNAGNKVEQGNGTTASDWAIMSYVGRLSYNFDSKYLLTANFRADGSSKLAPGNRWGYFPSVSAAWRISSEEFMKDLKWIDDLKIRGGWGQTGNQSGVGDYGYLQLRNITRQNWWETGKANALPITSPANMSNSELTWETTTQTNIGIDFTVLNNRLTFTADAYYKHTTDLLMDVPLGPTASFSDIYRNEGEMENKGIEFGINSKNLVGKFKWDTDFNISFNKNKVKKFDTRQSYFYAQSTTGEYITKLTTGKPLGMFWGYISDGVNPETGDIMYRDLDKSGSITPNDKTYIGDPNPDFTFGLTNNISYKGFNLNVFFQGSVGNDIYNLSRMETEGMYDAKNQSTAVLGRWKIPGQITDMPRAVASKENLKTSSRFVEDGSFLRLKSLTLSYNVTGKLLKKLNIGRLQPYFTAQNLLTFTNYKGFDPEVNQWGGSALVQGLDWGTYPQTKSYVFGVNVEF</sequence>